<dbReference type="EMBL" id="JAEIOT010000008">
    <property type="protein sequence ID" value="MBI9001041.1"/>
    <property type="molecule type" value="Genomic_DNA"/>
</dbReference>
<evidence type="ECO:0000256" key="1">
    <source>
        <dbReference type="SAM" id="MobiDB-lite"/>
    </source>
</evidence>
<feature type="compositionally biased region" description="Basic and acidic residues" evidence="1">
    <location>
        <begin position="140"/>
        <end position="156"/>
    </location>
</feature>
<dbReference type="RefSeq" id="WP_198736510.1">
    <property type="nucleotide sequence ID" value="NZ_JAEIOT010000008.1"/>
</dbReference>
<gene>
    <name evidence="2" type="ORF">JDV76_08685</name>
</gene>
<evidence type="ECO:0008006" key="4">
    <source>
        <dbReference type="Google" id="ProtNLM"/>
    </source>
</evidence>
<protein>
    <recommendedName>
        <fullName evidence="4">Transposase</fullName>
    </recommendedName>
</protein>
<proteinExistence type="predicted"/>
<name>A0ABS0VXD9_9CORY</name>
<feature type="region of interest" description="Disordered" evidence="1">
    <location>
        <begin position="130"/>
        <end position="156"/>
    </location>
</feature>
<evidence type="ECO:0000313" key="3">
    <source>
        <dbReference type="Proteomes" id="UP000625574"/>
    </source>
</evidence>
<sequence length="156" mass="17067">MEKAFADPATVATDTFAQRVLETCKATALADFFHVCMLASDELERELTQPNVRGWAVRLRKKIAIEYNAFDAEKQRGVGPWIERANARPALSLDVQNCMSGLVTSAFEHLHPFPTPDGASAIYGNGIAGMPVTPKATRPGTRDHADAQRVRENNGD</sequence>
<dbReference type="Proteomes" id="UP000625574">
    <property type="component" value="Unassembled WGS sequence"/>
</dbReference>
<keyword evidence="3" id="KW-1185">Reference proteome</keyword>
<comment type="caution">
    <text evidence="2">The sequence shown here is derived from an EMBL/GenBank/DDBJ whole genome shotgun (WGS) entry which is preliminary data.</text>
</comment>
<evidence type="ECO:0000313" key="2">
    <source>
        <dbReference type="EMBL" id="MBI9001041.1"/>
    </source>
</evidence>
<organism evidence="2 3">
    <name type="scientific">Corynebacterium marambiense</name>
    <dbReference type="NCBI Taxonomy" id="2765364"/>
    <lineage>
        <taxon>Bacteria</taxon>
        <taxon>Bacillati</taxon>
        <taxon>Actinomycetota</taxon>
        <taxon>Actinomycetes</taxon>
        <taxon>Mycobacteriales</taxon>
        <taxon>Corynebacteriaceae</taxon>
        <taxon>Corynebacterium</taxon>
    </lineage>
</organism>
<reference evidence="2 3" key="1">
    <citation type="submission" date="2020-12" db="EMBL/GenBank/DDBJ databases">
        <title>Genome public.</title>
        <authorList>
            <person name="Sun Q."/>
        </authorList>
    </citation>
    <scope>NUCLEOTIDE SEQUENCE [LARGE SCALE GENOMIC DNA]</scope>
    <source>
        <strain evidence="2 3">CCM 8864</strain>
    </source>
</reference>
<accession>A0ABS0VXD9</accession>